<evidence type="ECO:0000256" key="1">
    <source>
        <dbReference type="ARBA" id="ARBA00004651"/>
    </source>
</evidence>
<dbReference type="InterPro" id="IPR039421">
    <property type="entry name" value="Type_1_exporter"/>
</dbReference>
<keyword evidence="2 7" id="KW-0812">Transmembrane</keyword>
<dbReference type="GO" id="GO:0016887">
    <property type="term" value="F:ATP hydrolysis activity"/>
    <property type="evidence" value="ECO:0007669"/>
    <property type="project" value="InterPro"/>
</dbReference>
<keyword evidence="4 10" id="KW-0067">ATP-binding</keyword>
<feature type="transmembrane region" description="Helical" evidence="7">
    <location>
        <begin position="137"/>
        <end position="165"/>
    </location>
</feature>
<dbReference type="GO" id="GO:0034040">
    <property type="term" value="F:ATPase-coupled lipid transmembrane transporter activity"/>
    <property type="evidence" value="ECO:0007669"/>
    <property type="project" value="TreeGrafter"/>
</dbReference>
<dbReference type="Gene3D" id="3.40.50.300">
    <property type="entry name" value="P-loop containing nucleotide triphosphate hydrolases"/>
    <property type="match status" value="1"/>
</dbReference>
<evidence type="ECO:0000259" key="9">
    <source>
        <dbReference type="PROSITE" id="PS50929"/>
    </source>
</evidence>
<keyword evidence="5 7" id="KW-1133">Transmembrane helix</keyword>
<dbReference type="SUPFAM" id="SSF90123">
    <property type="entry name" value="ABC transporter transmembrane region"/>
    <property type="match status" value="1"/>
</dbReference>
<dbReference type="GO" id="GO:0005524">
    <property type="term" value="F:ATP binding"/>
    <property type="evidence" value="ECO:0007669"/>
    <property type="project" value="UniProtKB-KW"/>
</dbReference>
<dbReference type="PROSITE" id="PS50893">
    <property type="entry name" value="ABC_TRANSPORTER_2"/>
    <property type="match status" value="1"/>
</dbReference>
<dbReference type="Pfam" id="PF00005">
    <property type="entry name" value="ABC_tran"/>
    <property type="match status" value="1"/>
</dbReference>
<comment type="caution">
    <text evidence="10">The sequence shown here is derived from an EMBL/GenBank/DDBJ whole genome shotgun (WGS) entry which is preliminary data.</text>
</comment>
<dbReference type="Pfam" id="PF00664">
    <property type="entry name" value="ABC_membrane"/>
    <property type="match status" value="1"/>
</dbReference>
<evidence type="ECO:0000256" key="6">
    <source>
        <dbReference type="ARBA" id="ARBA00023136"/>
    </source>
</evidence>
<dbReference type="PANTHER" id="PTHR24221:SF654">
    <property type="entry name" value="ATP-BINDING CASSETTE SUB-FAMILY B MEMBER 6"/>
    <property type="match status" value="1"/>
</dbReference>
<feature type="transmembrane region" description="Helical" evidence="7">
    <location>
        <begin position="45"/>
        <end position="65"/>
    </location>
</feature>
<dbReference type="InterPro" id="IPR027417">
    <property type="entry name" value="P-loop_NTPase"/>
</dbReference>
<protein>
    <submittedName>
        <fullName evidence="10">ABC transporter ATP-binding protein</fullName>
    </submittedName>
</protein>
<organism evidence="10 11">
    <name type="scientific">Candidatus Enterenecus faecium</name>
    <dbReference type="NCBI Taxonomy" id="2840780"/>
    <lineage>
        <taxon>Bacteria</taxon>
        <taxon>Bacillati</taxon>
        <taxon>Bacillota</taxon>
        <taxon>Clostridia</taxon>
        <taxon>Eubacteriales</taxon>
        <taxon>Candidatus Enterenecus</taxon>
    </lineage>
</organism>
<keyword evidence="6 7" id="KW-0472">Membrane</keyword>
<gene>
    <name evidence="10" type="ORF">IAD31_07170</name>
</gene>
<feature type="domain" description="ABC transmembrane type-1" evidence="9">
    <location>
        <begin position="14"/>
        <end position="294"/>
    </location>
</feature>
<dbReference type="InterPro" id="IPR003439">
    <property type="entry name" value="ABC_transporter-like_ATP-bd"/>
</dbReference>
<dbReference type="AlphaFoldDB" id="A0A9D0YSD8"/>
<dbReference type="InterPro" id="IPR011527">
    <property type="entry name" value="ABC1_TM_dom"/>
</dbReference>
<evidence type="ECO:0000256" key="4">
    <source>
        <dbReference type="ARBA" id="ARBA00022840"/>
    </source>
</evidence>
<dbReference type="CDD" id="cd03228">
    <property type="entry name" value="ABCC_MRP_Like"/>
    <property type="match status" value="1"/>
</dbReference>
<dbReference type="PROSITE" id="PS50929">
    <property type="entry name" value="ABC_TM1F"/>
    <property type="match status" value="1"/>
</dbReference>
<dbReference type="InterPro" id="IPR017871">
    <property type="entry name" value="ABC_transporter-like_CS"/>
</dbReference>
<dbReference type="GO" id="GO:0005886">
    <property type="term" value="C:plasma membrane"/>
    <property type="evidence" value="ECO:0007669"/>
    <property type="project" value="UniProtKB-SubCell"/>
</dbReference>
<evidence type="ECO:0000256" key="5">
    <source>
        <dbReference type="ARBA" id="ARBA00022989"/>
    </source>
</evidence>
<dbReference type="InterPro" id="IPR036640">
    <property type="entry name" value="ABC1_TM_sf"/>
</dbReference>
<dbReference type="EMBL" id="DVFO01000074">
    <property type="protein sequence ID" value="HIQ61361.1"/>
    <property type="molecule type" value="Genomic_DNA"/>
</dbReference>
<dbReference type="Proteomes" id="UP000886879">
    <property type="component" value="Unassembled WGS sequence"/>
</dbReference>
<dbReference type="Gene3D" id="1.20.1560.10">
    <property type="entry name" value="ABC transporter type 1, transmembrane domain"/>
    <property type="match status" value="1"/>
</dbReference>
<evidence type="ECO:0000256" key="7">
    <source>
        <dbReference type="SAM" id="Phobius"/>
    </source>
</evidence>
<evidence type="ECO:0000256" key="2">
    <source>
        <dbReference type="ARBA" id="ARBA00022692"/>
    </source>
</evidence>
<keyword evidence="3" id="KW-0547">Nucleotide-binding</keyword>
<reference evidence="10" key="2">
    <citation type="journal article" date="2021" name="PeerJ">
        <title>Extensive microbial diversity within the chicken gut microbiome revealed by metagenomics and culture.</title>
        <authorList>
            <person name="Gilroy R."/>
            <person name="Ravi A."/>
            <person name="Getino M."/>
            <person name="Pursley I."/>
            <person name="Horton D.L."/>
            <person name="Alikhan N.F."/>
            <person name="Baker D."/>
            <person name="Gharbi K."/>
            <person name="Hall N."/>
            <person name="Watson M."/>
            <person name="Adriaenssens E.M."/>
            <person name="Foster-Nyarko E."/>
            <person name="Jarju S."/>
            <person name="Secka A."/>
            <person name="Antonio M."/>
            <person name="Oren A."/>
            <person name="Chaudhuri R.R."/>
            <person name="La Ragione R."/>
            <person name="Hildebrand F."/>
            <person name="Pallen M.J."/>
        </authorList>
    </citation>
    <scope>NUCLEOTIDE SEQUENCE</scope>
    <source>
        <strain evidence="10">ChiGjej2B2-12916</strain>
    </source>
</reference>
<reference evidence="10" key="1">
    <citation type="submission" date="2020-10" db="EMBL/GenBank/DDBJ databases">
        <authorList>
            <person name="Gilroy R."/>
        </authorList>
    </citation>
    <scope>NUCLEOTIDE SEQUENCE</scope>
    <source>
        <strain evidence="10">ChiGjej2B2-12916</strain>
    </source>
</reference>
<evidence type="ECO:0000256" key="3">
    <source>
        <dbReference type="ARBA" id="ARBA00022741"/>
    </source>
</evidence>
<feature type="transmembrane region" description="Helical" evidence="7">
    <location>
        <begin position="238"/>
        <end position="259"/>
    </location>
</feature>
<evidence type="ECO:0000259" key="8">
    <source>
        <dbReference type="PROSITE" id="PS50893"/>
    </source>
</evidence>
<evidence type="ECO:0000313" key="11">
    <source>
        <dbReference type="Proteomes" id="UP000886879"/>
    </source>
</evidence>
<dbReference type="SMART" id="SM00382">
    <property type="entry name" value="AAA"/>
    <property type="match status" value="1"/>
</dbReference>
<dbReference type="PANTHER" id="PTHR24221">
    <property type="entry name" value="ATP-BINDING CASSETTE SUB-FAMILY B"/>
    <property type="match status" value="1"/>
</dbReference>
<dbReference type="InterPro" id="IPR003593">
    <property type="entry name" value="AAA+_ATPase"/>
</dbReference>
<sequence length="550" mass="61215">MTYYLKKFWRINSLAAFLQVITYGIHVSLNLLMMQMFQGIIDRDIRYFLTWLGITGLGWTLYFLVRSLQTKVQYQAVMAMNNQYRHDVAHSLLHKSYGEFHAQDNGTYLAWMTNYTSKVESLAWEPFFQGVGLASQVVWAIIALATLHWSLLVASLFSFVILMVLPKLFEKKLEALGKKTADAQAAATGKLKDLLGGFDVLRFFGLSDRFLRQCDNASREMEQPACHQKTIASYVNGVMGFFIIATQLLVNVFIGILSIQGVILQAAIMGGGNLCGAVSNGLSNLAEIRLSFASAKPYFEHVTHGGEEKAATAPQLEPLREHITLEHISFSYDERKPILNDQSFCFQKGGKYALTGPSGCGKSTILKLLLGWLPEYKGIIRFDGLDVREVTPQQLQSQMSYIEQNVFLFNTTIRDNITLGGQFTDQQLECAIKGSALDEDLKNMPLGLDTPVGEEGSNLSGGQKQRVAIARALIHDRSILLVDEGTSALDQKNADIVEQSLLNNPNLTLILVSHHLTPKRKAQFTKVFELEPVISTASYNSSTESKESGE</sequence>
<accession>A0A9D0YSD8</accession>
<dbReference type="GO" id="GO:0140359">
    <property type="term" value="F:ABC-type transporter activity"/>
    <property type="evidence" value="ECO:0007669"/>
    <property type="project" value="InterPro"/>
</dbReference>
<feature type="domain" description="ABC transporter" evidence="8">
    <location>
        <begin position="323"/>
        <end position="546"/>
    </location>
</feature>
<name>A0A9D0YSD8_9FIRM</name>
<evidence type="ECO:0000313" key="10">
    <source>
        <dbReference type="EMBL" id="HIQ61361.1"/>
    </source>
</evidence>
<dbReference type="SUPFAM" id="SSF52540">
    <property type="entry name" value="P-loop containing nucleoside triphosphate hydrolases"/>
    <property type="match status" value="1"/>
</dbReference>
<comment type="subcellular location">
    <subcellularLocation>
        <location evidence="1">Cell membrane</location>
        <topology evidence="1">Multi-pass membrane protein</topology>
    </subcellularLocation>
</comment>
<proteinExistence type="predicted"/>
<dbReference type="PROSITE" id="PS00211">
    <property type="entry name" value="ABC_TRANSPORTER_1"/>
    <property type="match status" value="1"/>
</dbReference>
<feature type="transmembrane region" description="Helical" evidence="7">
    <location>
        <begin position="14"/>
        <end position="33"/>
    </location>
</feature>